<dbReference type="InterPro" id="IPR007197">
    <property type="entry name" value="rSAM"/>
</dbReference>
<dbReference type="InterPro" id="IPR002792">
    <property type="entry name" value="TRAM_dom"/>
</dbReference>
<organism evidence="11 12">
    <name type="scientific">Ridgeia piscesae</name>
    <name type="common">Tubeworm</name>
    <dbReference type="NCBI Taxonomy" id="27915"/>
    <lineage>
        <taxon>Eukaryota</taxon>
        <taxon>Metazoa</taxon>
        <taxon>Spiralia</taxon>
        <taxon>Lophotrochozoa</taxon>
        <taxon>Annelida</taxon>
        <taxon>Polychaeta</taxon>
        <taxon>Sedentaria</taxon>
        <taxon>Canalipalpata</taxon>
        <taxon>Sabellida</taxon>
        <taxon>Siboglinidae</taxon>
        <taxon>Ridgeia</taxon>
    </lineage>
</organism>
<evidence type="ECO:0000259" key="10">
    <source>
        <dbReference type="PROSITE" id="PS51918"/>
    </source>
</evidence>
<keyword evidence="3" id="KW-0004">4Fe-4S</keyword>
<dbReference type="Pfam" id="PF00919">
    <property type="entry name" value="UPF0004"/>
    <property type="match status" value="1"/>
</dbReference>
<dbReference type="Gene3D" id="3.80.30.20">
    <property type="entry name" value="tm_1862 like domain"/>
    <property type="match status" value="1"/>
</dbReference>
<gene>
    <name evidence="11" type="ORF">NP493_484g03008</name>
</gene>
<dbReference type="InterPro" id="IPR058240">
    <property type="entry name" value="rSAM_sf"/>
</dbReference>
<dbReference type="SUPFAM" id="SSF102114">
    <property type="entry name" value="Radical SAM enzymes"/>
    <property type="match status" value="1"/>
</dbReference>
<evidence type="ECO:0000256" key="4">
    <source>
        <dbReference type="ARBA" id="ARBA00022691"/>
    </source>
</evidence>
<evidence type="ECO:0000259" key="9">
    <source>
        <dbReference type="PROSITE" id="PS51449"/>
    </source>
</evidence>
<evidence type="ECO:0000256" key="2">
    <source>
        <dbReference type="ARBA" id="ARBA00009815"/>
    </source>
</evidence>
<name>A0AAD9KY19_RIDPI</name>
<sequence length="639" mass="72102">MFKHTLQVFDISFKHSALKPCAAVPFTFGVNICKHCHCHWLRVRPLSQKLHSFTKFSRQAFREHARSFPIAGSFRFSSVSDDNPSPKRTRPETKTNFSDGPSLQHFIANSTSSATETGTDEETATVPYLTKDSFDGNQRKVYFETYGCQMNVSDTEIAWSILKQNGFLRTTEIKESDVVLVMTCAVRDGAEQKIWNRLEYLKSLKKKRSKHKAPFNIGILGCMAERLKKKLLEREEMVDLVCGPDAYRDLPRMLALTQAGQTAVNVLLSLDETYADVRPVRMNANSVSAFVSIMRGCDNMCSYCIVPFTRGRERSRPIASILDEVRALSDQGVKEVTLLGQNVNSYRDTSEVSFPGSVAMGETTGLSEGFRTIYKTKMGGRRFDELLDRVSQIDPDMRIRFTSPHPKDFPDGVLQVIRDQANICRSIHLPAQSGSSRVLEAMRRGYTSDTYLALVEHIHNILPDVTLSSDFIAGFCGETEADHQESLALLRRVRYSFAYCFPYSMREKTHAHHKLMDDVPGEVKSRRHMELTDTFREITLEMNNAQIGHCHLVLIEGQSKRCAEDWAGRNEFNTRVIVNSQVNGDGRAMHSCIKPGDYVVVKITSATSQVLRGLPLYHTTLQEYYSNHGNAQSVVSATP</sequence>
<dbReference type="GO" id="GO:0005739">
    <property type="term" value="C:mitochondrion"/>
    <property type="evidence" value="ECO:0007669"/>
    <property type="project" value="TreeGrafter"/>
</dbReference>
<accession>A0AAD9KY19</accession>
<dbReference type="PROSITE" id="PS01278">
    <property type="entry name" value="MTTASE_RADICAL"/>
    <property type="match status" value="1"/>
</dbReference>
<evidence type="ECO:0000256" key="7">
    <source>
        <dbReference type="ARBA" id="ARBA00023014"/>
    </source>
</evidence>
<dbReference type="InterPro" id="IPR006463">
    <property type="entry name" value="MiaB_methiolase"/>
</dbReference>
<dbReference type="Pfam" id="PF01938">
    <property type="entry name" value="TRAM"/>
    <property type="match status" value="1"/>
</dbReference>
<dbReference type="SFLD" id="SFLDG01061">
    <property type="entry name" value="methylthiotransferase"/>
    <property type="match status" value="1"/>
</dbReference>
<dbReference type="InterPro" id="IPR013848">
    <property type="entry name" value="Methylthiotransferase_N"/>
</dbReference>
<dbReference type="GO" id="GO:0035597">
    <property type="term" value="F:tRNA-2-methylthio-N(6)-dimethylallyladenosine(37) synthase activity"/>
    <property type="evidence" value="ECO:0007669"/>
    <property type="project" value="TreeGrafter"/>
</dbReference>
<evidence type="ECO:0000256" key="1">
    <source>
        <dbReference type="ARBA" id="ARBA00001966"/>
    </source>
</evidence>
<protein>
    <submittedName>
        <fullName evidence="11">Uncharacterized protein</fullName>
    </submittedName>
</protein>
<dbReference type="SFLD" id="SFLDF00413">
    <property type="entry name" value="CDK5RAP1"/>
    <property type="match status" value="1"/>
</dbReference>
<comment type="caution">
    <text evidence="11">The sequence shown here is derived from an EMBL/GenBank/DDBJ whole genome shotgun (WGS) entry which is preliminary data.</text>
</comment>
<keyword evidence="7" id="KW-0411">Iron-sulfur</keyword>
<keyword evidence="12" id="KW-1185">Reference proteome</keyword>
<proteinExistence type="inferred from homology"/>
<dbReference type="GO" id="GO:0080090">
    <property type="term" value="P:regulation of primary metabolic process"/>
    <property type="evidence" value="ECO:0007669"/>
    <property type="project" value="UniProtKB-ARBA"/>
</dbReference>
<dbReference type="SFLD" id="SFLDF00273">
    <property type="entry name" value="(dimethylallyl)adenosine_tRNA"/>
    <property type="match status" value="1"/>
</dbReference>
<dbReference type="SMART" id="SM00729">
    <property type="entry name" value="Elp3"/>
    <property type="match status" value="1"/>
</dbReference>
<dbReference type="PROSITE" id="PS51449">
    <property type="entry name" value="MTTASE_N"/>
    <property type="match status" value="1"/>
</dbReference>
<evidence type="ECO:0000256" key="6">
    <source>
        <dbReference type="ARBA" id="ARBA00023004"/>
    </source>
</evidence>
<dbReference type="PROSITE" id="PS51918">
    <property type="entry name" value="RADICAL_SAM"/>
    <property type="match status" value="1"/>
</dbReference>
<evidence type="ECO:0000256" key="5">
    <source>
        <dbReference type="ARBA" id="ARBA00022723"/>
    </source>
</evidence>
<feature type="domain" description="TRAM" evidence="8">
    <location>
        <begin position="544"/>
        <end position="617"/>
    </location>
</feature>
<dbReference type="Gene3D" id="3.40.50.12160">
    <property type="entry name" value="Methylthiotransferase, N-terminal domain"/>
    <property type="match status" value="1"/>
</dbReference>
<keyword evidence="6" id="KW-0408">Iron</keyword>
<keyword evidence="5" id="KW-0479">Metal-binding</keyword>
<dbReference type="NCBIfam" id="TIGR00089">
    <property type="entry name" value="MiaB/RimO family radical SAM methylthiotransferase"/>
    <property type="match status" value="1"/>
</dbReference>
<dbReference type="EMBL" id="JAODUO010000486">
    <property type="protein sequence ID" value="KAK2179511.1"/>
    <property type="molecule type" value="Genomic_DNA"/>
</dbReference>
<reference evidence="11" key="1">
    <citation type="journal article" date="2023" name="Mol. Biol. Evol.">
        <title>Third-Generation Sequencing Reveals the Adaptive Role of the Epigenome in Three Deep-Sea Polychaetes.</title>
        <authorList>
            <person name="Perez M."/>
            <person name="Aroh O."/>
            <person name="Sun Y."/>
            <person name="Lan Y."/>
            <person name="Juniper S.K."/>
            <person name="Young C.R."/>
            <person name="Angers B."/>
            <person name="Qian P.Y."/>
        </authorList>
    </citation>
    <scope>NUCLEOTIDE SEQUENCE</scope>
    <source>
        <strain evidence="11">R07B-5</strain>
    </source>
</reference>
<dbReference type="GO" id="GO:0046872">
    <property type="term" value="F:metal ion binding"/>
    <property type="evidence" value="ECO:0007669"/>
    <property type="project" value="UniProtKB-KW"/>
</dbReference>
<dbReference type="SFLD" id="SFLDS00029">
    <property type="entry name" value="Radical_SAM"/>
    <property type="match status" value="1"/>
</dbReference>
<dbReference type="InterPro" id="IPR023404">
    <property type="entry name" value="rSAM_horseshoe"/>
</dbReference>
<evidence type="ECO:0000259" key="8">
    <source>
        <dbReference type="PROSITE" id="PS50926"/>
    </source>
</evidence>
<dbReference type="InterPro" id="IPR038135">
    <property type="entry name" value="Methylthiotransferase_N_sf"/>
</dbReference>
<dbReference type="PANTHER" id="PTHR43020:SF2">
    <property type="entry name" value="MITOCHONDRIAL TRNA METHYLTHIOTRANSFERASE CDK5RAP1"/>
    <property type="match status" value="1"/>
</dbReference>
<comment type="cofactor">
    <cofactor evidence="1">
        <name>[4Fe-4S] cluster</name>
        <dbReference type="ChEBI" id="CHEBI:49883"/>
    </cofactor>
</comment>
<dbReference type="Pfam" id="PF04055">
    <property type="entry name" value="Radical_SAM"/>
    <property type="match status" value="1"/>
</dbReference>
<dbReference type="GO" id="GO:0060255">
    <property type="term" value="P:regulation of macromolecule metabolic process"/>
    <property type="evidence" value="ECO:0007669"/>
    <property type="project" value="UniProtKB-ARBA"/>
</dbReference>
<dbReference type="InterPro" id="IPR005839">
    <property type="entry name" value="Methylthiotransferase"/>
</dbReference>
<dbReference type="FunFam" id="3.80.30.20:FF:000003">
    <property type="entry name" value="CDK5 regulatory subunit-associated protein 1"/>
    <property type="match status" value="1"/>
</dbReference>
<dbReference type="InterPro" id="IPR020612">
    <property type="entry name" value="Methylthiotransferase_CS"/>
</dbReference>
<dbReference type="SFLD" id="SFLDG01082">
    <property type="entry name" value="B12-binding_domain_containing"/>
    <property type="match status" value="1"/>
</dbReference>
<dbReference type="AlphaFoldDB" id="A0AAD9KY19"/>
<dbReference type="GO" id="GO:0005829">
    <property type="term" value="C:cytosol"/>
    <property type="evidence" value="ECO:0007669"/>
    <property type="project" value="TreeGrafter"/>
</dbReference>
<comment type="similarity">
    <text evidence="2">Belongs to the methylthiotransferase family. MiaB subfamily.</text>
</comment>
<dbReference type="Proteomes" id="UP001209878">
    <property type="component" value="Unassembled WGS sequence"/>
</dbReference>
<dbReference type="PANTHER" id="PTHR43020">
    <property type="entry name" value="CDK5 REGULATORY SUBUNIT-ASSOCIATED PROTEIN 1"/>
    <property type="match status" value="1"/>
</dbReference>
<keyword evidence="4" id="KW-0949">S-adenosyl-L-methionine</keyword>
<dbReference type="PROSITE" id="PS50926">
    <property type="entry name" value="TRAM"/>
    <property type="match status" value="1"/>
</dbReference>
<evidence type="ECO:0000313" key="12">
    <source>
        <dbReference type="Proteomes" id="UP001209878"/>
    </source>
</evidence>
<dbReference type="InterPro" id="IPR006638">
    <property type="entry name" value="Elp3/MiaA/NifB-like_rSAM"/>
</dbReference>
<dbReference type="GO" id="GO:0051539">
    <property type="term" value="F:4 iron, 4 sulfur cluster binding"/>
    <property type="evidence" value="ECO:0007669"/>
    <property type="project" value="UniProtKB-KW"/>
</dbReference>
<feature type="domain" description="Radical SAM core" evidence="10">
    <location>
        <begin position="283"/>
        <end position="541"/>
    </location>
</feature>
<evidence type="ECO:0000313" key="11">
    <source>
        <dbReference type="EMBL" id="KAK2179511.1"/>
    </source>
</evidence>
<evidence type="ECO:0000256" key="3">
    <source>
        <dbReference type="ARBA" id="ARBA00022485"/>
    </source>
</evidence>
<dbReference type="FunFam" id="3.40.50.12160:FF:000003">
    <property type="entry name" value="CDK5 regulatory subunit-associated protein 1"/>
    <property type="match status" value="1"/>
</dbReference>
<feature type="domain" description="MTTase N-terminal" evidence="9">
    <location>
        <begin position="139"/>
        <end position="259"/>
    </location>
</feature>